<dbReference type="PANTHER" id="PTHR15691:SF6">
    <property type="entry name" value="WASH COMPLEX SUBUNIT 5"/>
    <property type="match status" value="1"/>
</dbReference>
<name>A0AAV2MBI4_KNICA</name>
<feature type="region of interest" description="Disordered" evidence="4">
    <location>
        <begin position="1"/>
        <end position="46"/>
    </location>
</feature>
<dbReference type="GO" id="GO:0071203">
    <property type="term" value="C:WASH complex"/>
    <property type="evidence" value="ECO:0007669"/>
    <property type="project" value="InterPro"/>
</dbReference>
<organism evidence="5 6">
    <name type="scientific">Knipowitschia caucasica</name>
    <name type="common">Caucasian dwarf goby</name>
    <name type="synonym">Pomatoschistus caucasicus</name>
    <dbReference type="NCBI Taxonomy" id="637954"/>
    <lineage>
        <taxon>Eukaryota</taxon>
        <taxon>Metazoa</taxon>
        <taxon>Chordata</taxon>
        <taxon>Craniata</taxon>
        <taxon>Vertebrata</taxon>
        <taxon>Euteleostomi</taxon>
        <taxon>Actinopterygii</taxon>
        <taxon>Neopterygii</taxon>
        <taxon>Teleostei</taxon>
        <taxon>Neoteleostei</taxon>
        <taxon>Acanthomorphata</taxon>
        <taxon>Gobiaria</taxon>
        <taxon>Gobiiformes</taxon>
        <taxon>Gobioidei</taxon>
        <taxon>Gobiidae</taxon>
        <taxon>Gobiinae</taxon>
        <taxon>Knipowitschia</taxon>
    </lineage>
</organism>
<dbReference type="GO" id="GO:0140285">
    <property type="term" value="P:endosome fission"/>
    <property type="evidence" value="ECO:0007669"/>
    <property type="project" value="TreeGrafter"/>
</dbReference>
<gene>
    <name evidence="5" type="ORF">KC01_LOCUS37274</name>
</gene>
<protein>
    <recommendedName>
        <fullName evidence="2">WASH complex subunit 5</fullName>
    </recommendedName>
    <alternativeName>
        <fullName evidence="3">WASH complex subunit strumpellin</fullName>
    </alternativeName>
</protein>
<dbReference type="GO" id="GO:0007032">
    <property type="term" value="P:endosome organization"/>
    <property type="evidence" value="ECO:0007669"/>
    <property type="project" value="TreeGrafter"/>
</dbReference>
<evidence type="ECO:0000313" key="5">
    <source>
        <dbReference type="EMBL" id="CAL1610713.1"/>
    </source>
</evidence>
<evidence type="ECO:0000256" key="3">
    <source>
        <dbReference type="ARBA" id="ARBA00029945"/>
    </source>
</evidence>
<dbReference type="GO" id="GO:0051125">
    <property type="term" value="P:regulation of actin nucleation"/>
    <property type="evidence" value="ECO:0007669"/>
    <property type="project" value="TreeGrafter"/>
</dbReference>
<evidence type="ECO:0000256" key="1">
    <source>
        <dbReference type="ARBA" id="ARBA00006224"/>
    </source>
</evidence>
<dbReference type="GO" id="GO:0030041">
    <property type="term" value="P:actin filament polymerization"/>
    <property type="evidence" value="ECO:0007669"/>
    <property type="project" value="TreeGrafter"/>
</dbReference>
<dbReference type="AlphaFoldDB" id="A0AAV2MBI4"/>
<comment type="similarity">
    <text evidence="1">Belongs to the strumpellin family.</text>
</comment>
<dbReference type="Pfam" id="PF10266">
    <property type="entry name" value="Strumpellin"/>
    <property type="match status" value="1"/>
</dbReference>
<evidence type="ECO:0000256" key="2">
    <source>
        <dbReference type="ARBA" id="ARBA00013581"/>
    </source>
</evidence>
<proteinExistence type="inferred from homology"/>
<dbReference type="InterPro" id="IPR019393">
    <property type="entry name" value="WASH_strumpellin"/>
</dbReference>
<reference evidence="5 6" key="1">
    <citation type="submission" date="2024-04" db="EMBL/GenBank/DDBJ databases">
        <authorList>
            <person name="Waldvogel A.-M."/>
            <person name="Schoenle A."/>
        </authorList>
    </citation>
    <scope>NUCLEOTIDE SEQUENCE [LARGE SCALE GENOMIC DNA]</scope>
</reference>
<sequence length="109" mass="11964">MLSETQLKWEEPTKRKGKFGTRNDGGWPTSSPGVQASDAGGEPPVGPISALSKDNTLLYEITAYLEAAGIHNPLNKIYITTKRLSYFPIINFLFVISQLQSFSTTKTKG</sequence>
<dbReference type="Proteomes" id="UP001497482">
    <property type="component" value="Chromosome 7"/>
</dbReference>
<dbReference type="PANTHER" id="PTHR15691">
    <property type="entry name" value="WASH COMPLEX SUBUNIT 5"/>
    <property type="match status" value="1"/>
</dbReference>
<dbReference type="GO" id="GO:0005768">
    <property type="term" value="C:endosome"/>
    <property type="evidence" value="ECO:0007669"/>
    <property type="project" value="TreeGrafter"/>
</dbReference>
<evidence type="ECO:0000313" key="6">
    <source>
        <dbReference type="Proteomes" id="UP001497482"/>
    </source>
</evidence>
<keyword evidence="6" id="KW-1185">Reference proteome</keyword>
<dbReference type="EMBL" id="OZ035829">
    <property type="protein sequence ID" value="CAL1610713.1"/>
    <property type="molecule type" value="Genomic_DNA"/>
</dbReference>
<accession>A0AAV2MBI4</accession>
<evidence type="ECO:0000256" key="4">
    <source>
        <dbReference type="SAM" id="MobiDB-lite"/>
    </source>
</evidence>